<dbReference type="EMBL" id="JAUTXU010000015">
    <property type="protein sequence ID" value="KAK3721893.1"/>
    <property type="molecule type" value="Genomic_DNA"/>
</dbReference>
<keyword evidence="2" id="KW-1185">Reference proteome</keyword>
<dbReference type="Proteomes" id="UP001281147">
    <property type="component" value="Unassembled WGS sequence"/>
</dbReference>
<evidence type="ECO:0000313" key="1">
    <source>
        <dbReference type="EMBL" id="KAK3721893.1"/>
    </source>
</evidence>
<comment type="caution">
    <text evidence="1">The sequence shown here is derived from an EMBL/GenBank/DDBJ whole genome shotgun (WGS) entry which is preliminary data.</text>
</comment>
<organism evidence="1 2">
    <name type="scientific">Vermiconidia calcicola</name>
    <dbReference type="NCBI Taxonomy" id="1690605"/>
    <lineage>
        <taxon>Eukaryota</taxon>
        <taxon>Fungi</taxon>
        <taxon>Dikarya</taxon>
        <taxon>Ascomycota</taxon>
        <taxon>Pezizomycotina</taxon>
        <taxon>Dothideomycetes</taxon>
        <taxon>Dothideomycetidae</taxon>
        <taxon>Mycosphaerellales</taxon>
        <taxon>Extremaceae</taxon>
        <taxon>Vermiconidia</taxon>
    </lineage>
</organism>
<name>A0ACC3NRU4_9PEZI</name>
<sequence>MEKAAQRNAAREARLAAPNQTRSGLRSNTTPSPAASEGSGALPFSIPLQPAPKAGRSMSHSQGQREVPQVTGNHTNGSDHATVLPLGLLAEEVDTESESELGGGLTHTTSHPPIGSLQRTSTFPSTYDSFYPSTNGKGSGQASGGAHSGFKADRAFGTAFADLTLGKLPLGFIIYAFPQGRLTNAPAHLQTTHNAELSGRHISVGTTYQTSTNHVAIRSQTFPRVAVPPLKQVSGRKWAEEASGQLDLICTIGPADPLKSKSSIVETLLTFGEIITVPNSEIEARRLAEIREQVSKMKPGEKDDQGRAIDIPNMYKVPYIKIDEHERTDEDRRVTVTMAGVGNFGGAGRPRKQLFIVSFKCSRVDVFYLLEGTGLFIKEGDIVIVEADRGQDLGTVQHANITPDEARLYKRKYGEEQYKWLMMFSKNNNGNSINPNAQVYGENNARTTLLANAPATMQGLPRDNFNNIKPKAIKRLASSHEIRMLSEKEGNEAKAKRACQQKVAHLHLDMEILDAEWQWDFQKLIFYYYADHYINFKDLITELYRIYKTRIWLSAINPASFSQHALGQPPSGIGPGAVVAGSENNNNSSYTMAYGQDPDPYGAVPPYRIGYDTYTPNYPGIPGVANSFAPNMLAPNFNKYAGGTGEATPAVPPGVTPTGTSADYGFYYDRTGRDQVEQQAYNPFAAAPGTGAAQAFYGQMFEAPGDMPTMPPERQPFGYGYNYQNQGLQPPPDPKPRRQQNRPCPIGMKPKSNSGNTWMRIDQPKVTDVAKNQPESTYFGSSVKRGDASEFVPGSATNDRRDRGDASDFMMGGPHGGGLGYGFGTSFAPTMQDNIPQFAGPNARFLPGVRNATEAASTRGIVDYPGTAQRQMTGEVPAGAARYNPNYLAQLQQRKNPAPTKGNDDTAQRNTATPTYPNIPQFGSVEPQRTAKEDVMQKYLAGLPTKTNEDFRADEMSRER</sequence>
<reference evidence="1" key="1">
    <citation type="submission" date="2023-07" db="EMBL/GenBank/DDBJ databases">
        <title>Black Yeasts Isolated from many extreme environments.</title>
        <authorList>
            <person name="Coleine C."/>
            <person name="Stajich J.E."/>
            <person name="Selbmann L."/>
        </authorList>
    </citation>
    <scope>NUCLEOTIDE SEQUENCE</scope>
    <source>
        <strain evidence="1">CCFEE 5714</strain>
    </source>
</reference>
<protein>
    <submittedName>
        <fullName evidence="1">Uncharacterized protein</fullName>
    </submittedName>
</protein>
<accession>A0ACC3NRU4</accession>
<proteinExistence type="predicted"/>
<evidence type="ECO:0000313" key="2">
    <source>
        <dbReference type="Proteomes" id="UP001281147"/>
    </source>
</evidence>
<gene>
    <name evidence="1" type="ORF">LTR37_002709</name>
</gene>